<feature type="coiled-coil region" evidence="1">
    <location>
        <begin position="208"/>
        <end position="255"/>
    </location>
</feature>
<organism evidence="2 3">
    <name type="scientific">Microbacterium immunditiarum</name>
    <dbReference type="NCBI Taxonomy" id="337480"/>
    <lineage>
        <taxon>Bacteria</taxon>
        <taxon>Bacillati</taxon>
        <taxon>Actinomycetota</taxon>
        <taxon>Actinomycetes</taxon>
        <taxon>Micrococcales</taxon>
        <taxon>Microbacteriaceae</taxon>
        <taxon>Microbacterium</taxon>
    </lineage>
</organism>
<evidence type="ECO:0000313" key="3">
    <source>
        <dbReference type="Proteomes" id="UP000576969"/>
    </source>
</evidence>
<evidence type="ECO:0008006" key="4">
    <source>
        <dbReference type="Google" id="ProtNLM"/>
    </source>
</evidence>
<proteinExistence type="predicted"/>
<evidence type="ECO:0000256" key="1">
    <source>
        <dbReference type="SAM" id="Coils"/>
    </source>
</evidence>
<dbReference type="Gene3D" id="3.40.50.300">
    <property type="entry name" value="P-loop containing nucleotide triphosphate hydrolases"/>
    <property type="match status" value="1"/>
</dbReference>
<dbReference type="InterPro" id="IPR027417">
    <property type="entry name" value="P-loop_NTPase"/>
</dbReference>
<reference evidence="2 3" key="1">
    <citation type="submission" date="2020-07" db="EMBL/GenBank/DDBJ databases">
        <title>Sequencing the genomes of 1000 actinobacteria strains.</title>
        <authorList>
            <person name="Klenk H.-P."/>
        </authorList>
    </citation>
    <scope>NUCLEOTIDE SEQUENCE [LARGE SCALE GENOMIC DNA]</scope>
    <source>
        <strain evidence="2 3">DSM 24662</strain>
    </source>
</reference>
<protein>
    <recommendedName>
        <fullName evidence="4">Rad50/SbcC-type AAA domain-containing protein</fullName>
    </recommendedName>
</protein>
<dbReference type="AlphaFoldDB" id="A0A7Y9GME6"/>
<dbReference type="Proteomes" id="UP000576969">
    <property type="component" value="Unassembled WGS sequence"/>
</dbReference>
<accession>A0A7Y9GME6</accession>
<evidence type="ECO:0000313" key="2">
    <source>
        <dbReference type="EMBL" id="NYE19188.1"/>
    </source>
</evidence>
<keyword evidence="1" id="KW-0175">Coiled coil</keyword>
<sequence>MVSRLHLVHLTAVGKNVAPASIEFGDHLTVIHGASDTGKSHVFDLLNYSFGLAQTIELPDEAKGYQYVHLGVRTEEGEVVTLVRDLAGGKIGLVEEDLRELMTKPAPEYLAAKHISNDPRSVSRVLLSLTDLDGAVVRTSQYNETRPLQWRDVIRLTAVDEETILTKRSPIEFGQYSDRPVEAAIFRMFIEGRDDSGLTPIPKAAELKKISANKLEVLDQVIAELEQELAASPPADQLRDQLGRLNESLIAASKALNDVSSERDELVLRRAANAERLASFVGRHDELGSLEMRFGLLRSQYESDLSRLDMLAQASDVLAVEEGGTCPFCGAEPAHQLWPDSPLDTDEPATFAAAIAPEQAKIMALRANLDETISSIQVERQDIASRAAALSDDSLQLTSEIQRLDSEIKTPGGELSPLLEARSRVEREIDNHDRLLNLLALRNATAQVEKPKTSTEVPIVSADLHQFDAVAQEILRLWSFSTDSTVHYSTSERDLVVDQRVRRVRGKGVRSILRALFNVALAEYCLRRDYRHPGFVILDSPIVTYRQPGDPELSGEDETISTNVVDAFYAYLQNQFTGQSLILENRSPVSPLPDGSREYFFGGTATTSERTGFYPPQV</sequence>
<comment type="caution">
    <text evidence="2">The sequence shown here is derived from an EMBL/GenBank/DDBJ whole genome shotgun (WGS) entry which is preliminary data.</text>
</comment>
<gene>
    <name evidence="2" type="ORF">BJ991_001216</name>
</gene>
<keyword evidence="3" id="KW-1185">Reference proteome</keyword>
<dbReference type="EMBL" id="JACCBV010000001">
    <property type="protein sequence ID" value="NYE19188.1"/>
    <property type="molecule type" value="Genomic_DNA"/>
</dbReference>
<dbReference type="RefSeq" id="WP_179488347.1">
    <property type="nucleotide sequence ID" value="NZ_JACCBV010000001.1"/>
</dbReference>
<name>A0A7Y9GME6_9MICO</name>